<comment type="caution">
    <text evidence="1">The sequence shown here is derived from an EMBL/GenBank/DDBJ whole genome shotgun (WGS) entry which is preliminary data.</text>
</comment>
<reference evidence="1 2" key="1">
    <citation type="submission" date="2020-11" db="EMBL/GenBank/DDBJ databases">
        <title>WGS of Herminiimonas contaminans strain Marseille-Q4544 isolated from planarians Schmidtea mediterranea.</title>
        <authorList>
            <person name="Kangale L."/>
        </authorList>
    </citation>
    <scope>NUCLEOTIDE SEQUENCE [LARGE SCALE GENOMIC DNA]</scope>
    <source>
        <strain evidence="1 2">Marseille-Q4544</strain>
    </source>
</reference>
<name>A0ABS0ER18_9BURK</name>
<proteinExistence type="predicted"/>
<gene>
    <name evidence="1" type="ORF">IXC47_06045</name>
</gene>
<sequence length="532" mass="60394">MLYFGFSFLFNWLQCNLVTPSAAGSGPSFDVKFTAKQSKALRSTATEILYGGAAGGGKSFFMRALACILCGLIPGLQVYLFRRISGDLIKNHMEGPKSFHVLLAPFVAVGLVKIVESEIRFWNGAKIYLCHCQYESDLSKYQGAEIHVLLMDELTHFTESMYRYLRQRVRAPGLVFPPSACEQFMSMFGIDLRAKIPLILCGSNPGSIGHQWVKNSFVDMLDEMEVKRMSREEGGMLRQYIPARLEDNPQLLIDDPGYEDRLYGLGSKELVKAFRFGDWSIVAGAFFDNISEMKHKLPSFTPPAHWTRFRSMDWGSAKPFSVGWWCIAEAEWVKFNDGTERMLPQGAIIRYREWYGCKRTEDGRPMPNVGLRLSVEAVGRGIMERERGEKIDEQLSRADPSMWKEDGGPSFIERMIKCDSKNPNAMVGPRFASADNSRPQGWQQMYSRLAWEDVDDGDPMLFVTADCKDWWRTVPALLHDDKRMEDVDTKLEDHAGDETRYACMARPVSRVPKPRTQSGPAPWSLDWVNANG</sequence>
<dbReference type="Pfam" id="PF03237">
    <property type="entry name" value="Terminase_6N"/>
    <property type="match status" value="1"/>
</dbReference>
<dbReference type="InterPro" id="IPR027417">
    <property type="entry name" value="P-loop_NTPase"/>
</dbReference>
<protein>
    <submittedName>
        <fullName evidence="1">Terminase</fullName>
    </submittedName>
</protein>
<dbReference type="Gene3D" id="3.30.420.280">
    <property type="match status" value="1"/>
</dbReference>
<evidence type="ECO:0000313" key="2">
    <source>
        <dbReference type="Proteomes" id="UP000657372"/>
    </source>
</evidence>
<keyword evidence="2" id="KW-1185">Reference proteome</keyword>
<evidence type="ECO:0000313" key="1">
    <source>
        <dbReference type="EMBL" id="MBF8177236.1"/>
    </source>
</evidence>
<dbReference type="Gene3D" id="3.40.50.300">
    <property type="entry name" value="P-loop containing nucleotide triphosphate hydrolases"/>
    <property type="match status" value="1"/>
</dbReference>
<organism evidence="1 2">
    <name type="scientific">Herminiimonas contaminans</name>
    <dbReference type="NCBI Taxonomy" id="1111140"/>
    <lineage>
        <taxon>Bacteria</taxon>
        <taxon>Pseudomonadati</taxon>
        <taxon>Pseudomonadota</taxon>
        <taxon>Betaproteobacteria</taxon>
        <taxon>Burkholderiales</taxon>
        <taxon>Oxalobacteraceae</taxon>
        <taxon>Herminiimonas</taxon>
    </lineage>
</organism>
<dbReference type="EMBL" id="JADOEL010000003">
    <property type="protein sequence ID" value="MBF8177236.1"/>
    <property type="molecule type" value="Genomic_DNA"/>
</dbReference>
<dbReference type="RefSeq" id="WP_195874990.1">
    <property type="nucleotide sequence ID" value="NZ_JADOEL010000003.1"/>
</dbReference>
<accession>A0ABS0ER18</accession>
<dbReference type="Proteomes" id="UP000657372">
    <property type="component" value="Unassembled WGS sequence"/>
</dbReference>